<sequence>MPSHKWKEFAKNDPDWPFTTLDGFKFRHVSKETRTMLEALVRCSKFTSLPSHVRACSREDYALRFQNNVSVVFKALMLNGEFYGACEFWDRIREDNRGFSLSTAAFKGITQFWIQARNTYIRNASLSRRRGAVPGVTETARLVDEWLAATTKSSTRGTGSSFEPSTSQLAAWDVIRRTWVQMCQDGSLKNVSQPEWRLSSSRPKTAQQ</sequence>
<reference evidence="1" key="2">
    <citation type="submission" date="2023-06" db="EMBL/GenBank/DDBJ databases">
        <authorList>
            <consortium name="Lawrence Berkeley National Laboratory"/>
            <person name="Haridas S."/>
            <person name="Hensen N."/>
            <person name="Bonometti L."/>
            <person name="Westerberg I."/>
            <person name="Brannstrom I.O."/>
            <person name="Guillou S."/>
            <person name="Cros-Aarteil S."/>
            <person name="Calhoun S."/>
            <person name="Kuo A."/>
            <person name="Mondo S."/>
            <person name="Pangilinan J."/>
            <person name="Riley R."/>
            <person name="Labutti K."/>
            <person name="Andreopoulos B."/>
            <person name="Lipzen A."/>
            <person name="Chen C."/>
            <person name="Yanf M."/>
            <person name="Daum C."/>
            <person name="Ng V."/>
            <person name="Clum A."/>
            <person name="Steindorff A."/>
            <person name="Ohm R."/>
            <person name="Martin F."/>
            <person name="Silar P."/>
            <person name="Natvig D."/>
            <person name="Lalanne C."/>
            <person name="Gautier V."/>
            <person name="Ament-Velasquez S.L."/>
            <person name="Kruys A."/>
            <person name="Hutchinson M.I."/>
            <person name="Powell A.J."/>
            <person name="Barry K."/>
            <person name="Miller A.N."/>
            <person name="Grigoriev I.V."/>
            <person name="Debuchy R."/>
            <person name="Gladieux P."/>
            <person name="Thoren M.H."/>
            <person name="Johannesson H."/>
        </authorList>
    </citation>
    <scope>NUCLEOTIDE SEQUENCE</scope>
    <source>
        <strain evidence="1">CBS 955.72</strain>
    </source>
</reference>
<dbReference type="Proteomes" id="UP001275084">
    <property type="component" value="Unassembled WGS sequence"/>
</dbReference>
<name>A0AAJ0HAN2_9PEZI</name>
<gene>
    <name evidence="1" type="ORF">B0T25DRAFT_268843</name>
</gene>
<dbReference type="AlphaFoldDB" id="A0AAJ0HAN2"/>
<evidence type="ECO:0000313" key="1">
    <source>
        <dbReference type="EMBL" id="KAK3346108.1"/>
    </source>
</evidence>
<accession>A0AAJ0HAN2</accession>
<comment type="caution">
    <text evidence="1">The sequence shown here is derived from an EMBL/GenBank/DDBJ whole genome shotgun (WGS) entry which is preliminary data.</text>
</comment>
<reference evidence="1" key="1">
    <citation type="journal article" date="2023" name="Mol. Phylogenet. Evol.">
        <title>Genome-scale phylogeny and comparative genomics of the fungal order Sordariales.</title>
        <authorList>
            <person name="Hensen N."/>
            <person name="Bonometti L."/>
            <person name="Westerberg I."/>
            <person name="Brannstrom I.O."/>
            <person name="Guillou S."/>
            <person name="Cros-Aarteil S."/>
            <person name="Calhoun S."/>
            <person name="Haridas S."/>
            <person name="Kuo A."/>
            <person name="Mondo S."/>
            <person name="Pangilinan J."/>
            <person name="Riley R."/>
            <person name="LaButti K."/>
            <person name="Andreopoulos B."/>
            <person name="Lipzen A."/>
            <person name="Chen C."/>
            <person name="Yan M."/>
            <person name="Daum C."/>
            <person name="Ng V."/>
            <person name="Clum A."/>
            <person name="Steindorff A."/>
            <person name="Ohm R.A."/>
            <person name="Martin F."/>
            <person name="Silar P."/>
            <person name="Natvig D.O."/>
            <person name="Lalanne C."/>
            <person name="Gautier V."/>
            <person name="Ament-Velasquez S.L."/>
            <person name="Kruys A."/>
            <person name="Hutchinson M.I."/>
            <person name="Powell A.J."/>
            <person name="Barry K."/>
            <person name="Miller A.N."/>
            <person name="Grigoriev I.V."/>
            <person name="Debuchy R."/>
            <person name="Gladieux P."/>
            <person name="Hiltunen Thoren M."/>
            <person name="Johannesson H."/>
        </authorList>
    </citation>
    <scope>NUCLEOTIDE SEQUENCE</scope>
    <source>
        <strain evidence="1">CBS 955.72</strain>
    </source>
</reference>
<keyword evidence="2" id="KW-1185">Reference proteome</keyword>
<evidence type="ECO:0000313" key="2">
    <source>
        <dbReference type="Proteomes" id="UP001275084"/>
    </source>
</evidence>
<organism evidence="1 2">
    <name type="scientific">Lasiosphaeria hispida</name>
    <dbReference type="NCBI Taxonomy" id="260671"/>
    <lineage>
        <taxon>Eukaryota</taxon>
        <taxon>Fungi</taxon>
        <taxon>Dikarya</taxon>
        <taxon>Ascomycota</taxon>
        <taxon>Pezizomycotina</taxon>
        <taxon>Sordariomycetes</taxon>
        <taxon>Sordariomycetidae</taxon>
        <taxon>Sordariales</taxon>
        <taxon>Lasiosphaeriaceae</taxon>
        <taxon>Lasiosphaeria</taxon>
    </lineage>
</organism>
<dbReference type="EMBL" id="JAUIQD010000006">
    <property type="protein sequence ID" value="KAK3346108.1"/>
    <property type="molecule type" value="Genomic_DNA"/>
</dbReference>
<proteinExistence type="predicted"/>
<protein>
    <submittedName>
        <fullName evidence="1">Uncharacterized protein</fullName>
    </submittedName>
</protein>